<evidence type="ECO:0000313" key="4">
    <source>
        <dbReference type="Proteomes" id="UP001501676"/>
    </source>
</evidence>
<dbReference type="SUPFAM" id="SSF55486">
    <property type="entry name" value="Metalloproteases ('zincins'), catalytic domain"/>
    <property type="match status" value="1"/>
</dbReference>
<keyword evidence="4" id="KW-1185">Reference proteome</keyword>
<feature type="active site" evidence="1">
    <location>
        <position position="165"/>
    </location>
</feature>
<evidence type="ECO:0000256" key="1">
    <source>
        <dbReference type="PROSITE-ProRule" id="PRU01211"/>
    </source>
</evidence>
<dbReference type="Gene3D" id="3.40.390.10">
    <property type="entry name" value="Collagenase (Catalytic Domain)"/>
    <property type="match status" value="1"/>
</dbReference>
<dbReference type="RefSeq" id="WP_345731597.1">
    <property type="nucleotide sequence ID" value="NZ_BAAAYN010000043.1"/>
</dbReference>
<protein>
    <recommendedName>
        <fullName evidence="2">Peptidase M12A domain-containing protein</fullName>
    </recommendedName>
</protein>
<comment type="cofactor">
    <cofactor evidence="1">
        <name>Zn(2+)</name>
        <dbReference type="ChEBI" id="CHEBI:29105"/>
    </cofactor>
    <text evidence="1">Binds 1 zinc ion per subunit.</text>
</comment>
<dbReference type="Proteomes" id="UP001501676">
    <property type="component" value="Unassembled WGS sequence"/>
</dbReference>
<evidence type="ECO:0000259" key="2">
    <source>
        <dbReference type="PROSITE" id="PS51864"/>
    </source>
</evidence>
<dbReference type="PROSITE" id="PS51864">
    <property type="entry name" value="ASTACIN"/>
    <property type="match status" value="1"/>
</dbReference>
<comment type="caution">
    <text evidence="3">The sequence shown here is derived from an EMBL/GenBank/DDBJ whole genome shotgun (WGS) entry which is preliminary data.</text>
</comment>
<dbReference type="Pfam" id="PF01400">
    <property type="entry name" value="Astacin"/>
    <property type="match status" value="1"/>
</dbReference>
<dbReference type="CDD" id="cd04280">
    <property type="entry name" value="ZnMc_astacin_like"/>
    <property type="match status" value="1"/>
</dbReference>
<keyword evidence="1" id="KW-0645">Protease</keyword>
<gene>
    <name evidence="3" type="ORF">GCM10020369_59940</name>
</gene>
<dbReference type="InterPro" id="IPR024079">
    <property type="entry name" value="MetalloPept_cat_dom_sf"/>
</dbReference>
<dbReference type="InterPro" id="IPR034035">
    <property type="entry name" value="Astacin-like_dom"/>
</dbReference>
<dbReference type="SMART" id="SM00235">
    <property type="entry name" value="ZnMc"/>
    <property type="match status" value="1"/>
</dbReference>
<feature type="binding site" evidence="1">
    <location>
        <position position="164"/>
    </location>
    <ligand>
        <name>Zn(2+)</name>
        <dbReference type="ChEBI" id="CHEBI:29105"/>
        <note>catalytic</note>
    </ligand>
</feature>
<feature type="domain" description="Peptidase M12A" evidence="2">
    <location>
        <begin position="75"/>
        <end position="267"/>
    </location>
</feature>
<keyword evidence="1" id="KW-0479">Metal-binding</keyword>
<sequence length="682" mass="73281">MSETTGAEQSTGTGYVFGETFDVRPVVYGVRDGLAVFEGDIVLGTVEEMAARTAFVEGPIADRLAVAGPGVLPAVALPAGRSRWPDGVVPYEVDPALPEAQRVAAEDAVVHWNTQTRLTLVPRSSETDYLRFVPGGGCSSPVGRQGGPQHISLGSGCFFGQATHEIGHAVGLWHEQSREDRDSFVRIVWENIDAALRHNFDQHITDGDDVGPYDYGSIMHYPAAAFSVNGEPTIAPVQPEVSIGQRSALSPGDRAGIRAIYPDLEPSASNTWVGAFSGNRSEVLYYLRSRRTWQLGSAVSGSLVWTVVGGSDDFGPPGGGWPIWVVRSGDRDRLLCHSPADGNWWLGSIDGTLTWSLVGNRQYSGLSWTGRFSADSAQVLMHSPADGNWWLGSVDSGALEWSFAGNTAGFTADVSTLHVGDFDGDGRDNLLVEDAGEWWLATLRDDRFEWRVVGNTVGAERAAPVVPVVDTALRAQVTSLQGALRAADVADRGPVVRELLTLRASLARAERGPTPVAPAQPAPWPNFGALDDGRPFWVGRYSADRDQLLFYSPADANWWLGSMVSGSLQWEFAGNTLVFGALDDGRPFWVGRFAGGRDQVLFYSPADGNWWAGTWGSAGLQWAIVGNTLSSGSMADGRSIWAGRFTGATDQLLTYRSEDGACRLGTYDGSTLSWTSAGTFEA</sequence>
<dbReference type="PRINTS" id="PR00480">
    <property type="entry name" value="ASTACIN"/>
</dbReference>
<comment type="caution">
    <text evidence="1">Lacks conserved residue(s) required for the propagation of feature annotation.</text>
</comment>
<feature type="binding site" evidence="1">
    <location>
        <position position="174"/>
    </location>
    <ligand>
        <name>Zn(2+)</name>
        <dbReference type="ChEBI" id="CHEBI:29105"/>
        <note>catalytic</note>
    </ligand>
</feature>
<dbReference type="InterPro" id="IPR001506">
    <property type="entry name" value="Peptidase_M12A"/>
</dbReference>
<dbReference type="InterPro" id="IPR006026">
    <property type="entry name" value="Peptidase_Metallo"/>
</dbReference>
<keyword evidence="1" id="KW-0862">Zinc</keyword>
<organism evidence="3 4">
    <name type="scientific">Cryptosporangium minutisporangium</name>
    <dbReference type="NCBI Taxonomy" id="113569"/>
    <lineage>
        <taxon>Bacteria</taxon>
        <taxon>Bacillati</taxon>
        <taxon>Actinomycetota</taxon>
        <taxon>Actinomycetes</taxon>
        <taxon>Cryptosporangiales</taxon>
        <taxon>Cryptosporangiaceae</taxon>
        <taxon>Cryptosporangium</taxon>
    </lineage>
</organism>
<dbReference type="PANTHER" id="PTHR10127">
    <property type="entry name" value="DISCOIDIN, CUB, EGF, LAMININ , AND ZINC METALLOPROTEASE DOMAIN CONTAINING"/>
    <property type="match status" value="1"/>
</dbReference>
<dbReference type="EMBL" id="BAAAYN010000043">
    <property type="protein sequence ID" value="GAA3393632.1"/>
    <property type="molecule type" value="Genomic_DNA"/>
</dbReference>
<dbReference type="PANTHER" id="PTHR10127:SF850">
    <property type="entry name" value="METALLOENDOPEPTIDASE"/>
    <property type="match status" value="1"/>
</dbReference>
<keyword evidence="1" id="KW-0482">Metalloprotease</keyword>
<keyword evidence="1" id="KW-0378">Hydrolase</keyword>
<accession>A0ABP6T5G5</accession>
<reference evidence="4" key="1">
    <citation type="journal article" date="2019" name="Int. J. Syst. Evol. Microbiol.">
        <title>The Global Catalogue of Microorganisms (GCM) 10K type strain sequencing project: providing services to taxonomists for standard genome sequencing and annotation.</title>
        <authorList>
            <consortium name="The Broad Institute Genomics Platform"/>
            <consortium name="The Broad Institute Genome Sequencing Center for Infectious Disease"/>
            <person name="Wu L."/>
            <person name="Ma J."/>
        </authorList>
    </citation>
    <scope>NUCLEOTIDE SEQUENCE [LARGE SCALE GENOMIC DNA]</scope>
    <source>
        <strain evidence="4">JCM 9458</strain>
    </source>
</reference>
<evidence type="ECO:0000313" key="3">
    <source>
        <dbReference type="EMBL" id="GAA3393632.1"/>
    </source>
</evidence>
<feature type="binding site" evidence="1">
    <location>
        <position position="168"/>
    </location>
    <ligand>
        <name>Zn(2+)</name>
        <dbReference type="ChEBI" id="CHEBI:29105"/>
        <note>catalytic</note>
    </ligand>
</feature>
<name>A0ABP6T5G5_9ACTN</name>
<proteinExistence type="predicted"/>